<feature type="region of interest" description="Disordered" evidence="1">
    <location>
        <begin position="618"/>
        <end position="666"/>
    </location>
</feature>
<organism evidence="3 4">
    <name type="scientific">Cyclotella atomus</name>
    <dbReference type="NCBI Taxonomy" id="382360"/>
    <lineage>
        <taxon>Eukaryota</taxon>
        <taxon>Sar</taxon>
        <taxon>Stramenopiles</taxon>
        <taxon>Ochrophyta</taxon>
        <taxon>Bacillariophyta</taxon>
        <taxon>Coscinodiscophyceae</taxon>
        <taxon>Thalassiosirophycidae</taxon>
        <taxon>Stephanodiscales</taxon>
        <taxon>Stephanodiscaceae</taxon>
        <taxon>Cyclotella</taxon>
    </lineage>
</organism>
<feature type="compositionally biased region" description="Basic and acidic residues" evidence="1">
    <location>
        <begin position="680"/>
        <end position="695"/>
    </location>
</feature>
<feature type="region of interest" description="Disordered" evidence="1">
    <location>
        <begin position="168"/>
        <end position="240"/>
    </location>
</feature>
<keyword evidence="4" id="KW-1185">Reference proteome</keyword>
<dbReference type="SUPFAM" id="SSF50156">
    <property type="entry name" value="PDZ domain-like"/>
    <property type="match status" value="1"/>
</dbReference>
<reference evidence="3 4" key="1">
    <citation type="submission" date="2024-10" db="EMBL/GenBank/DDBJ databases">
        <title>Updated reference genomes for cyclostephanoid diatoms.</title>
        <authorList>
            <person name="Roberts W.R."/>
            <person name="Alverson A.J."/>
        </authorList>
    </citation>
    <scope>NUCLEOTIDE SEQUENCE [LARGE SCALE GENOMIC DNA]</scope>
    <source>
        <strain evidence="3 4">AJA010-31</strain>
    </source>
</reference>
<accession>A0ABD3PR47</accession>
<feature type="compositionally biased region" description="Basic and acidic residues" evidence="1">
    <location>
        <begin position="714"/>
        <end position="734"/>
    </location>
</feature>
<feature type="region of interest" description="Disordered" evidence="1">
    <location>
        <begin position="680"/>
        <end position="750"/>
    </location>
</feature>
<dbReference type="SMART" id="SM00228">
    <property type="entry name" value="PDZ"/>
    <property type="match status" value="1"/>
</dbReference>
<dbReference type="EMBL" id="JALLPJ020000503">
    <property type="protein sequence ID" value="KAL3790337.1"/>
    <property type="molecule type" value="Genomic_DNA"/>
</dbReference>
<proteinExistence type="predicted"/>
<dbReference type="PROSITE" id="PS50106">
    <property type="entry name" value="PDZ"/>
    <property type="match status" value="1"/>
</dbReference>
<feature type="compositionally biased region" description="Low complexity" evidence="1">
    <location>
        <begin position="738"/>
        <end position="748"/>
    </location>
</feature>
<feature type="compositionally biased region" description="Low complexity" evidence="1">
    <location>
        <begin position="932"/>
        <end position="946"/>
    </location>
</feature>
<feature type="compositionally biased region" description="Basic residues" evidence="1">
    <location>
        <begin position="317"/>
        <end position="329"/>
    </location>
</feature>
<gene>
    <name evidence="3" type="ORF">ACHAWO_001005</name>
</gene>
<name>A0ABD3PR47_9STRA</name>
<feature type="compositionally biased region" description="Basic and acidic residues" evidence="1">
    <location>
        <begin position="395"/>
        <end position="411"/>
    </location>
</feature>
<evidence type="ECO:0000256" key="1">
    <source>
        <dbReference type="SAM" id="MobiDB-lite"/>
    </source>
</evidence>
<dbReference type="CDD" id="cd00136">
    <property type="entry name" value="PDZ_canonical"/>
    <property type="match status" value="1"/>
</dbReference>
<feature type="compositionally biased region" description="Polar residues" evidence="1">
    <location>
        <begin position="436"/>
        <end position="447"/>
    </location>
</feature>
<dbReference type="InterPro" id="IPR001478">
    <property type="entry name" value="PDZ"/>
</dbReference>
<dbReference type="Gene3D" id="2.30.42.10">
    <property type="match status" value="1"/>
</dbReference>
<feature type="compositionally biased region" description="Polar residues" evidence="1">
    <location>
        <begin position="63"/>
        <end position="73"/>
    </location>
</feature>
<protein>
    <recommendedName>
        <fullName evidence="2">PDZ domain-containing protein</fullName>
    </recommendedName>
</protein>
<comment type="caution">
    <text evidence="3">The sequence shown here is derived from an EMBL/GenBank/DDBJ whole genome shotgun (WGS) entry which is preliminary data.</text>
</comment>
<feature type="compositionally biased region" description="Polar residues" evidence="1">
    <location>
        <begin position="882"/>
        <end position="899"/>
    </location>
</feature>
<dbReference type="Pfam" id="PF00595">
    <property type="entry name" value="PDZ"/>
    <property type="match status" value="1"/>
</dbReference>
<feature type="compositionally biased region" description="Basic and acidic residues" evidence="1">
    <location>
        <begin position="195"/>
        <end position="224"/>
    </location>
</feature>
<feature type="domain" description="PDZ" evidence="2">
    <location>
        <begin position="77"/>
        <end position="166"/>
    </location>
</feature>
<dbReference type="InterPro" id="IPR036034">
    <property type="entry name" value="PDZ_sf"/>
</dbReference>
<dbReference type="Proteomes" id="UP001530400">
    <property type="component" value="Unassembled WGS sequence"/>
</dbReference>
<sequence length="953" mass="104152">MYQNAPPPHPDIRSQSPAMGMHQPPPQWGASPGYYNPPPSGYYNNGMPPPSPAHMNYGAAAASTPQDAPQRSNSISNTGLIRLTLRKPMGIVFEPMADPHNPSQQRGVRICDLPRTGAAALSQKLEVGDELLSINDKTMSRLTFDEIMEFIIEADAERVDLLFRRPAKDKSDKKGEPLSPGALEGVGSNSNSVKWIDENSDTRHERKNDARDDRRDAGRRRMDDPSVGDDTYTLESQSQYTMDTYDEKYYKEELRRQQAEELEKKGKRRNQKEAPSKKGKRKQDPIESTSFLDMLIDTLCTSVMGRDASGMCTNGGKSKKDRPIKNNRKNQKEEVYNEDDEFTVDDGTYATYEEGGRNKADDTSAVDDGTMYTEDDGTLTKNDEESYAPVTKPSRSLEQKLSHSSDRKETKNPIMKTKSASRDDAEEGVEDRYNIQKASSKAGSRSSPPARPEYNDVVPDPPPKNTTQQQVDDAMEESAIASAALPVRELEYDDRVDYAADVSVMESLGGPSLLVERARHEYAVSSGAGHAAAHGDNIEIQDPELANLVELHGDGFVPDPGLSKEETALRDPYKFYEHAVCTLLQENEPEKVRLLSKLMAKYRGRERHLINKLSARYSKEGGQSVDRSDKLRTASGEHLAKPTISGMEKIHEEGEGEEVTSPWNDPARANLAAIESAKKRIETESTKKNAKKNDDGFDGWPPAMSDPWGAGAKGSDRKDVPSEAGHEDDRHTEDEGSYSEGSSYSGDSLDGTSPAIIAQVSELLNYVYGKTSVAGQIDRVSTIMRAYEGREAVLLELLETKALIKANADTSGDSADLPMSLRNSPGLSKTGNNVSNNSEIPSSAGDRRSNVSPETPVSVLSDPTMVKSPNSVEYPAAGNSPAAVSNSKSKQTTSPNTFESSGTKKKKGLFSGFFGSKKKGKGKFPTGSESVSTSKSGLKSKASKGLSIDDKSI</sequence>
<feature type="region of interest" description="Disordered" evidence="1">
    <location>
        <begin position="1"/>
        <end position="73"/>
    </location>
</feature>
<feature type="region of interest" description="Disordered" evidence="1">
    <location>
        <begin position="305"/>
        <end position="471"/>
    </location>
</feature>
<evidence type="ECO:0000313" key="3">
    <source>
        <dbReference type="EMBL" id="KAL3790337.1"/>
    </source>
</evidence>
<evidence type="ECO:0000259" key="2">
    <source>
        <dbReference type="PROSITE" id="PS50106"/>
    </source>
</evidence>
<feature type="region of interest" description="Disordered" evidence="1">
    <location>
        <begin position="809"/>
        <end position="953"/>
    </location>
</feature>
<dbReference type="AlphaFoldDB" id="A0ABD3PR47"/>
<feature type="compositionally biased region" description="Polar residues" evidence="1">
    <location>
        <begin position="821"/>
        <end position="841"/>
    </location>
</feature>
<feature type="region of interest" description="Disordered" evidence="1">
    <location>
        <begin position="260"/>
        <end position="290"/>
    </location>
</feature>
<evidence type="ECO:0000313" key="4">
    <source>
        <dbReference type="Proteomes" id="UP001530400"/>
    </source>
</evidence>